<dbReference type="GO" id="GO:0008374">
    <property type="term" value="F:O-acyltransferase activity"/>
    <property type="evidence" value="ECO:0007669"/>
    <property type="project" value="TreeGrafter"/>
</dbReference>
<keyword evidence="7" id="KW-1185">Reference proteome</keyword>
<evidence type="ECO:0000313" key="5">
    <source>
        <dbReference type="EMBL" id="CDQ11291.1"/>
    </source>
</evidence>
<dbReference type="InterPro" id="IPR011004">
    <property type="entry name" value="Trimer_LpxA-like_sf"/>
</dbReference>
<dbReference type="CDD" id="cd05825">
    <property type="entry name" value="LbH_wcaF_like"/>
    <property type="match status" value="1"/>
</dbReference>
<keyword evidence="4" id="KW-0812">Transmembrane</keyword>
<evidence type="ECO:0000256" key="3">
    <source>
        <dbReference type="ARBA" id="ARBA00022737"/>
    </source>
</evidence>
<reference evidence="5" key="1">
    <citation type="submission" date="2014-03" db="EMBL/GenBank/DDBJ databases">
        <authorList>
            <person name="Genoscope - CEA"/>
        </authorList>
    </citation>
    <scope>NUCLEOTIDE SEQUENCE [LARGE SCALE GENOMIC DNA]</scope>
    <source>
        <strain evidence="5">CF27</strain>
    </source>
</reference>
<dbReference type="NCBIfam" id="NF007797">
    <property type="entry name" value="PRK10502.1"/>
    <property type="match status" value="1"/>
</dbReference>
<evidence type="ECO:0000313" key="7">
    <source>
        <dbReference type="Proteomes" id="UP000193925"/>
    </source>
</evidence>
<evidence type="ECO:0000256" key="1">
    <source>
        <dbReference type="ARBA" id="ARBA00007274"/>
    </source>
</evidence>
<dbReference type="PANTHER" id="PTHR23416">
    <property type="entry name" value="SIALIC ACID SYNTHASE-RELATED"/>
    <property type="match status" value="1"/>
</dbReference>
<dbReference type="GO" id="GO:0005829">
    <property type="term" value="C:cytosol"/>
    <property type="evidence" value="ECO:0007669"/>
    <property type="project" value="TreeGrafter"/>
</dbReference>
<sequence length="200" mass="22539">MRMNKQNQAEETMMLAQDLSRFRVPATFRGRSGWYVQLWWLVQASLFTWSPQVLYGWRRFLLRLFGAKIGKGVIIRPSTRITYPWKVSIGDFAWVGDDVVLYSLGEIDIGANAVVSQRCYLCTGSHDYTQPTFDIYTKPILVGAEAWLATDVFVAPGVRIGRGAVVGARSSVFEDIPELMLAKGTPAKPFKKRLLTGEQN</sequence>
<reference evidence="5" key="2">
    <citation type="submission" date="2014-07" db="EMBL/GenBank/DDBJ databases">
        <title>Initial genome analysis of the psychrotolerant acidophile Acidithiobacillus ferrivorans CF27: insights into iron and sulfur oxidation pathways and into biofilm formation.</title>
        <authorList>
            <person name="Talla E."/>
            <person name="Hedrich S."/>
            <person name="Mangenot S."/>
            <person name="Ji B."/>
            <person name="Johnson D.B."/>
            <person name="Barbe V."/>
            <person name="Bonnefoy V."/>
        </authorList>
    </citation>
    <scope>NUCLEOTIDE SEQUENCE [LARGE SCALE GENOMIC DNA]</scope>
    <source>
        <strain evidence="5">CF27</strain>
    </source>
</reference>
<dbReference type="InterPro" id="IPR051159">
    <property type="entry name" value="Hexapeptide_acetyltransf"/>
</dbReference>
<dbReference type="EMBL" id="CCCS020000049">
    <property type="protein sequence ID" value="CDQ11291.1"/>
    <property type="molecule type" value="Genomic_DNA"/>
</dbReference>
<accession>A0A060USI6</accession>
<keyword evidence="2 5" id="KW-0808">Transferase</keyword>
<reference evidence="6 7" key="3">
    <citation type="submission" date="2017-03" db="EMBL/GenBank/DDBJ databases">
        <authorList>
            <person name="Regsiter A."/>
            <person name="William W."/>
        </authorList>
    </citation>
    <scope>NUCLEOTIDE SEQUENCE [LARGE SCALE GENOMIC DNA]</scope>
    <source>
        <strain evidence="6">PRJEB5721</strain>
    </source>
</reference>
<dbReference type="PROSITE" id="PS00101">
    <property type="entry name" value="HEXAPEP_TRANSFERASES"/>
    <property type="match status" value="1"/>
</dbReference>
<dbReference type="Gene3D" id="2.160.10.10">
    <property type="entry name" value="Hexapeptide repeat proteins"/>
    <property type="match status" value="1"/>
</dbReference>
<keyword evidence="3" id="KW-0677">Repeat</keyword>
<dbReference type="AlphaFoldDB" id="A0A060USI6"/>
<dbReference type="InterPro" id="IPR018357">
    <property type="entry name" value="Hexapep_transf_CS"/>
</dbReference>
<evidence type="ECO:0000313" key="6">
    <source>
        <dbReference type="EMBL" id="SMH67650.1"/>
    </source>
</evidence>
<protein>
    <submittedName>
        <fullName evidence="6">Glycose-acyl transferase, WcaF</fullName>
    </submittedName>
    <submittedName>
        <fullName evidence="5">Putative glycose-acyl transferase</fullName>
    </submittedName>
</protein>
<dbReference type="SUPFAM" id="SSF51161">
    <property type="entry name" value="Trimeric LpxA-like enzymes"/>
    <property type="match status" value="1"/>
</dbReference>
<dbReference type="Proteomes" id="UP000193925">
    <property type="component" value="Chromosome AFERRI"/>
</dbReference>
<organism evidence="5">
    <name type="scientific">Acidithiobacillus ferrivorans</name>
    <dbReference type="NCBI Taxonomy" id="160808"/>
    <lineage>
        <taxon>Bacteria</taxon>
        <taxon>Pseudomonadati</taxon>
        <taxon>Pseudomonadota</taxon>
        <taxon>Acidithiobacillia</taxon>
        <taxon>Acidithiobacillales</taxon>
        <taxon>Acidithiobacillaceae</taxon>
        <taxon>Acidithiobacillus</taxon>
    </lineage>
</organism>
<keyword evidence="4" id="KW-1133">Transmembrane helix</keyword>
<comment type="similarity">
    <text evidence="1">Belongs to the transferase hexapeptide repeat family.</text>
</comment>
<keyword evidence="4" id="KW-0472">Membrane</keyword>
<dbReference type="EMBL" id="LT841305">
    <property type="protein sequence ID" value="SMH67650.1"/>
    <property type="molecule type" value="Genomic_DNA"/>
</dbReference>
<name>A0A060USI6_9PROT</name>
<evidence type="ECO:0000256" key="4">
    <source>
        <dbReference type="SAM" id="Phobius"/>
    </source>
</evidence>
<dbReference type="PANTHER" id="PTHR23416:SF23">
    <property type="entry name" value="ACETYLTRANSFERASE C18B11.09C-RELATED"/>
    <property type="match status" value="1"/>
</dbReference>
<proteinExistence type="inferred from homology"/>
<gene>
    <name evidence="5" type="primary">wcaF</name>
    <name evidence="6" type="ORF">AFERRI_50852</name>
    <name evidence="5" type="ORF">AFERRI_530186</name>
</gene>
<feature type="transmembrane region" description="Helical" evidence="4">
    <location>
        <begin position="38"/>
        <end position="57"/>
    </location>
</feature>
<evidence type="ECO:0000256" key="2">
    <source>
        <dbReference type="ARBA" id="ARBA00022679"/>
    </source>
</evidence>